<reference evidence="12" key="1">
    <citation type="journal article" date="2011" name="MBio">
        <title>Novel metabolic attributes of the genus Cyanothece, comprising a group of unicellular nitrogen-fixing Cyanobacteria.</title>
        <authorList>
            <person name="Bandyopadhyay A."/>
            <person name="Elvitigala T."/>
            <person name="Welsh E."/>
            <person name="Stockel J."/>
            <person name="Liberton M."/>
            <person name="Min H."/>
            <person name="Sherman L.A."/>
            <person name="Pakrasi H.B."/>
        </authorList>
    </citation>
    <scope>NUCLEOTIDE SEQUENCE [LARGE SCALE GENOMIC DNA]</scope>
    <source>
        <strain evidence="12">PCC 7424</strain>
    </source>
</reference>
<keyword evidence="12" id="KW-1185">Reference proteome</keyword>
<evidence type="ECO:0000256" key="8">
    <source>
        <dbReference type="ARBA" id="ARBA00023032"/>
    </source>
</evidence>
<evidence type="ECO:0000256" key="4">
    <source>
        <dbReference type="ARBA" id="ARBA00022519"/>
    </source>
</evidence>
<keyword evidence="7 10" id="KW-1133">Transmembrane helix</keyword>
<feature type="transmembrane region" description="Helical" evidence="10">
    <location>
        <begin position="98"/>
        <end position="125"/>
    </location>
</feature>
<protein>
    <recommendedName>
        <fullName evidence="13">Sulfate transport protein CysZ</fullName>
    </recommendedName>
</protein>
<name>B7KG55_GLOC7</name>
<evidence type="ECO:0000256" key="9">
    <source>
        <dbReference type="ARBA" id="ARBA00023136"/>
    </source>
</evidence>
<organism evidence="11 12">
    <name type="scientific">Gloeothece citriformis (strain PCC 7424)</name>
    <name type="common">Cyanothece sp. (strain PCC 7424)</name>
    <dbReference type="NCBI Taxonomy" id="65393"/>
    <lineage>
        <taxon>Bacteria</taxon>
        <taxon>Bacillati</taxon>
        <taxon>Cyanobacteriota</taxon>
        <taxon>Cyanophyceae</taxon>
        <taxon>Oscillatoriophycideae</taxon>
        <taxon>Chroococcales</taxon>
        <taxon>Aphanothecaceae</taxon>
        <taxon>Gloeothece</taxon>
        <taxon>Gloeothece citriformis</taxon>
    </lineage>
</organism>
<dbReference type="STRING" id="65393.PCC7424_2099"/>
<evidence type="ECO:0000256" key="3">
    <source>
        <dbReference type="ARBA" id="ARBA00022475"/>
    </source>
</evidence>
<dbReference type="KEGG" id="cyc:PCC7424_2099"/>
<dbReference type="InterPro" id="IPR059112">
    <property type="entry name" value="CysZ/EI24"/>
</dbReference>
<evidence type="ECO:0000256" key="5">
    <source>
        <dbReference type="ARBA" id="ARBA00022605"/>
    </source>
</evidence>
<dbReference type="eggNOG" id="COG2981">
    <property type="taxonomic scope" value="Bacteria"/>
</dbReference>
<evidence type="ECO:0008006" key="13">
    <source>
        <dbReference type="Google" id="ProtNLM"/>
    </source>
</evidence>
<feature type="transmembrane region" description="Helical" evidence="10">
    <location>
        <begin position="161"/>
        <end position="181"/>
    </location>
</feature>
<dbReference type="GO" id="GO:0019344">
    <property type="term" value="P:cysteine biosynthetic process"/>
    <property type="evidence" value="ECO:0007669"/>
    <property type="project" value="TreeGrafter"/>
</dbReference>
<keyword evidence="2" id="KW-0813">Transport</keyword>
<dbReference type="AlphaFoldDB" id="B7KG55"/>
<evidence type="ECO:0000313" key="12">
    <source>
        <dbReference type="Proteomes" id="UP000002384"/>
    </source>
</evidence>
<evidence type="ECO:0000256" key="10">
    <source>
        <dbReference type="SAM" id="Phobius"/>
    </source>
</evidence>
<keyword evidence="5" id="KW-0028">Amino-acid biosynthesis</keyword>
<dbReference type="RefSeq" id="WP_015954132.1">
    <property type="nucleotide sequence ID" value="NC_011729.1"/>
</dbReference>
<dbReference type="PANTHER" id="PTHR37468">
    <property type="entry name" value="SULFATE TRANSPORTER CYSZ"/>
    <property type="match status" value="1"/>
</dbReference>
<dbReference type="HOGENOM" id="CLU_1007811_0_0_3"/>
<dbReference type="InterPro" id="IPR050480">
    <property type="entry name" value="CysZ-like"/>
</dbReference>
<keyword evidence="9 10" id="KW-0472">Membrane</keyword>
<keyword evidence="6 10" id="KW-0812">Transmembrane</keyword>
<dbReference type="Pfam" id="PF07264">
    <property type="entry name" value="EI24"/>
    <property type="match status" value="1"/>
</dbReference>
<evidence type="ECO:0000256" key="7">
    <source>
        <dbReference type="ARBA" id="ARBA00022989"/>
    </source>
</evidence>
<feature type="transmembrane region" description="Helical" evidence="10">
    <location>
        <begin position="30"/>
        <end position="57"/>
    </location>
</feature>
<sequence length="269" mass="29835">MLQILSGFGLLTGASYPFRALRVIKNTPQLWGYLVTPIIVNIFLGITLYAGLVYLGWQLVEDWTIKLSQWVDTLIVNLPTWLSILEGLITGVEYFLDLVLVIILLIIIGFIFAQFGTLLGAPWYGQLSEQLEKIRTGKIETVEVGIIRDIWRAILFEIKKLFLIVIVGIPLFLFNFVPGIGTLTATVGGISLTGTIVCLDFFDAPLERRRLHFRKKLQIVLTSLPASAGFGAVCLGLISVPLLNLITIPLCVASGTLFFCDRILPKLKS</sequence>
<dbReference type="GO" id="GO:0009675">
    <property type="term" value="F:high-affinity sulfate:proton symporter activity"/>
    <property type="evidence" value="ECO:0007669"/>
    <property type="project" value="TreeGrafter"/>
</dbReference>
<dbReference type="OrthoDB" id="457368at2"/>
<gene>
    <name evidence="11" type="ordered locus">PCC7424_2099</name>
</gene>
<keyword evidence="4" id="KW-0997">Cell inner membrane</keyword>
<feature type="transmembrane region" description="Helical" evidence="10">
    <location>
        <begin position="246"/>
        <end position="264"/>
    </location>
</feature>
<evidence type="ECO:0000313" key="11">
    <source>
        <dbReference type="EMBL" id="ACK70526.1"/>
    </source>
</evidence>
<dbReference type="EMBL" id="CP001291">
    <property type="protein sequence ID" value="ACK70526.1"/>
    <property type="molecule type" value="Genomic_DNA"/>
</dbReference>
<dbReference type="Proteomes" id="UP000002384">
    <property type="component" value="Chromosome"/>
</dbReference>
<comment type="subcellular location">
    <subcellularLocation>
        <location evidence="1">Membrane</location>
        <topology evidence="1">Multi-pass membrane protein</topology>
    </subcellularLocation>
</comment>
<dbReference type="PANTHER" id="PTHR37468:SF1">
    <property type="entry name" value="SULFATE TRANSPORTER CYSZ"/>
    <property type="match status" value="1"/>
</dbReference>
<evidence type="ECO:0000256" key="6">
    <source>
        <dbReference type="ARBA" id="ARBA00022692"/>
    </source>
</evidence>
<dbReference type="GO" id="GO:0005886">
    <property type="term" value="C:plasma membrane"/>
    <property type="evidence" value="ECO:0007669"/>
    <property type="project" value="TreeGrafter"/>
</dbReference>
<dbReference type="GO" id="GO:0000103">
    <property type="term" value="P:sulfate assimilation"/>
    <property type="evidence" value="ECO:0007669"/>
    <property type="project" value="TreeGrafter"/>
</dbReference>
<keyword evidence="3" id="KW-1003">Cell membrane</keyword>
<proteinExistence type="predicted"/>
<evidence type="ECO:0000256" key="2">
    <source>
        <dbReference type="ARBA" id="ARBA00022448"/>
    </source>
</evidence>
<evidence type="ECO:0000256" key="1">
    <source>
        <dbReference type="ARBA" id="ARBA00004141"/>
    </source>
</evidence>
<keyword evidence="8" id="KW-0764">Sulfate transport</keyword>
<accession>B7KG55</accession>